<dbReference type="InterPro" id="IPR032675">
    <property type="entry name" value="LRR_dom_sf"/>
</dbReference>
<feature type="compositionally biased region" description="Basic residues" evidence="1">
    <location>
        <begin position="124"/>
        <end position="133"/>
    </location>
</feature>
<dbReference type="Gene3D" id="3.80.10.10">
    <property type="entry name" value="Ribonuclease Inhibitor"/>
    <property type="match status" value="1"/>
</dbReference>
<accession>A0AAE1LFK8</accession>
<dbReference type="EMBL" id="JAHWGI010000801">
    <property type="protein sequence ID" value="KAK3917868.1"/>
    <property type="molecule type" value="Genomic_DNA"/>
</dbReference>
<evidence type="ECO:0000313" key="2">
    <source>
        <dbReference type="EMBL" id="KAK3917868.1"/>
    </source>
</evidence>
<evidence type="ECO:0000256" key="1">
    <source>
        <dbReference type="SAM" id="MobiDB-lite"/>
    </source>
</evidence>
<name>A0AAE1LFK8_9NEOP</name>
<feature type="compositionally biased region" description="Basic residues" evidence="1">
    <location>
        <begin position="152"/>
        <end position="168"/>
    </location>
</feature>
<protein>
    <submittedName>
        <fullName evidence="2">Disease resistance protein RPP1</fullName>
    </submittedName>
</protein>
<comment type="caution">
    <text evidence="2">The sequence shown here is derived from an EMBL/GenBank/DDBJ whole genome shotgun (WGS) entry which is preliminary data.</text>
</comment>
<evidence type="ECO:0000313" key="3">
    <source>
        <dbReference type="Proteomes" id="UP001219518"/>
    </source>
</evidence>
<organism evidence="2 3">
    <name type="scientific">Frankliniella fusca</name>
    <dbReference type="NCBI Taxonomy" id="407009"/>
    <lineage>
        <taxon>Eukaryota</taxon>
        <taxon>Metazoa</taxon>
        <taxon>Ecdysozoa</taxon>
        <taxon>Arthropoda</taxon>
        <taxon>Hexapoda</taxon>
        <taxon>Insecta</taxon>
        <taxon>Pterygota</taxon>
        <taxon>Neoptera</taxon>
        <taxon>Paraneoptera</taxon>
        <taxon>Thysanoptera</taxon>
        <taxon>Terebrantia</taxon>
        <taxon>Thripoidea</taxon>
        <taxon>Thripidae</taxon>
        <taxon>Frankliniella</taxon>
    </lineage>
</organism>
<feature type="region of interest" description="Disordered" evidence="1">
    <location>
        <begin position="117"/>
        <end position="175"/>
    </location>
</feature>
<reference evidence="2" key="2">
    <citation type="journal article" date="2023" name="BMC Genomics">
        <title>Pest status, molecular evolution, and epigenetic factors derived from the genome assembly of Frankliniella fusca, a thysanopteran phytovirus vector.</title>
        <authorList>
            <person name="Catto M.A."/>
            <person name="Labadie P.E."/>
            <person name="Jacobson A.L."/>
            <person name="Kennedy G.G."/>
            <person name="Srinivasan R."/>
            <person name="Hunt B.G."/>
        </authorList>
    </citation>
    <scope>NUCLEOTIDE SEQUENCE</scope>
    <source>
        <strain evidence="2">PL_HMW_Pooled</strain>
    </source>
</reference>
<feature type="region of interest" description="Disordered" evidence="1">
    <location>
        <begin position="1"/>
        <end position="22"/>
    </location>
</feature>
<sequence>MPRRGRRSGAHQHPPSPKASHLKQLQCPKVWYGALEKKVLTTLTLNCCSLTTIPQSSSHLKQLQCPKVWYGALEKKVLTTLTLNCCSLTTIPQSSSHLKQLQCPKVWYGALEREVHESDERSGKGKKMRKKKAKKDEEMKAVQKFSSLMKSTGKKKSGKGPGRPRKYKPREPIDP</sequence>
<gene>
    <name evidence="2" type="ORF">KUF71_007300</name>
</gene>
<dbReference type="AlphaFoldDB" id="A0AAE1LFK8"/>
<dbReference type="SUPFAM" id="SSF52058">
    <property type="entry name" value="L domain-like"/>
    <property type="match status" value="1"/>
</dbReference>
<proteinExistence type="predicted"/>
<dbReference type="Proteomes" id="UP001219518">
    <property type="component" value="Unassembled WGS sequence"/>
</dbReference>
<feature type="compositionally biased region" description="Basic residues" evidence="1">
    <location>
        <begin position="1"/>
        <end position="10"/>
    </location>
</feature>
<keyword evidence="3" id="KW-1185">Reference proteome</keyword>
<reference evidence="2" key="1">
    <citation type="submission" date="2021-07" db="EMBL/GenBank/DDBJ databases">
        <authorList>
            <person name="Catto M.A."/>
            <person name="Jacobson A."/>
            <person name="Kennedy G."/>
            <person name="Labadie P."/>
            <person name="Hunt B.G."/>
            <person name="Srinivasan R."/>
        </authorList>
    </citation>
    <scope>NUCLEOTIDE SEQUENCE</scope>
    <source>
        <strain evidence="2">PL_HMW_Pooled</strain>
        <tissue evidence="2">Head</tissue>
    </source>
</reference>